<feature type="signal peptide" evidence="1">
    <location>
        <begin position="1"/>
        <end position="32"/>
    </location>
</feature>
<evidence type="ECO:0000313" key="2">
    <source>
        <dbReference type="EMBL" id="AKV04286.1"/>
    </source>
</evidence>
<dbReference type="STRING" id="1391654.AKJ09_10949"/>
<keyword evidence="3" id="KW-1185">Reference proteome</keyword>
<protein>
    <submittedName>
        <fullName evidence="2">Tryptophan synthase alpha chain</fullName>
    </submittedName>
</protein>
<dbReference type="KEGG" id="llu:AKJ09_10949"/>
<dbReference type="RefSeq" id="WP_146654922.1">
    <property type="nucleotide sequence ID" value="NZ_CP012333.1"/>
</dbReference>
<evidence type="ECO:0000313" key="3">
    <source>
        <dbReference type="Proteomes" id="UP000064967"/>
    </source>
</evidence>
<organism evidence="2 3">
    <name type="scientific">Labilithrix luteola</name>
    <dbReference type="NCBI Taxonomy" id="1391654"/>
    <lineage>
        <taxon>Bacteria</taxon>
        <taxon>Pseudomonadati</taxon>
        <taxon>Myxococcota</taxon>
        <taxon>Polyangia</taxon>
        <taxon>Polyangiales</taxon>
        <taxon>Labilitrichaceae</taxon>
        <taxon>Labilithrix</taxon>
    </lineage>
</organism>
<name>A0A0K1QEU7_9BACT</name>
<keyword evidence="1" id="KW-0732">Signal</keyword>
<accession>A0A0K1QEU7</accession>
<dbReference type="PATRIC" id="fig|1391654.3.peg.11094"/>
<evidence type="ECO:0000256" key="1">
    <source>
        <dbReference type="SAM" id="SignalP"/>
    </source>
</evidence>
<proteinExistence type="predicted"/>
<dbReference type="OrthoDB" id="5492401at2"/>
<feature type="chain" id="PRO_5005467262" evidence="1">
    <location>
        <begin position="33"/>
        <end position="428"/>
    </location>
</feature>
<gene>
    <name evidence="2" type="ORF">AKJ09_10949</name>
</gene>
<reference evidence="2 3" key="1">
    <citation type="submission" date="2015-08" db="EMBL/GenBank/DDBJ databases">
        <authorList>
            <person name="Babu N.S."/>
            <person name="Beckwith C.J."/>
            <person name="Beseler K.G."/>
            <person name="Brison A."/>
            <person name="Carone J.V."/>
            <person name="Caskin T.P."/>
            <person name="Diamond M."/>
            <person name="Durham M.E."/>
            <person name="Foxe J.M."/>
            <person name="Go M."/>
            <person name="Henderson B.A."/>
            <person name="Jones I.B."/>
            <person name="McGettigan J.A."/>
            <person name="Micheletti S.J."/>
            <person name="Nasrallah M.E."/>
            <person name="Ortiz D."/>
            <person name="Piller C.R."/>
            <person name="Privatt S.R."/>
            <person name="Schneider S.L."/>
            <person name="Sharp S."/>
            <person name="Smith T.C."/>
            <person name="Stanton J.D."/>
            <person name="Ullery H.E."/>
            <person name="Wilson R.J."/>
            <person name="Serrano M.G."/>
            <person name="Buck G."/>
            <person name="Lee V."/>
            <person name="Wang Y."/>
            <person name="Carvalho R."/>
            <person name="Voegtly L."/>
            <person name="Shi R."/>
            <person name="Duckworth R."/>
            <person name="Johnson A."/>
            <person name="Loviza R."/>
            <person name="Walstead R."/>
            <person name="Shah Z."/>
            <person name="Kiflezghi M."/>
            <person name="Wade K."/>
            <person name="Ball S.L."/>
            <person name="Bradley K.W."/>
            <person name="Asai D.J."/>
            <person name="Bowman C.A."/>
            <person name="Russell D.A."/>
            <person name="Pope W.H."/>
            <person name="Jacobs-Sera D."/>
            <person name="Hendrix R.W."/>
            <person name="Hatfull G.F."/>
        </authorList>
    </citation>
    <scope>NUCLEOTIDE SEQUENCE [LARGE SCALE GENOMIC DNA]</scope>
    <source>
        <strain evidence="2 3">DSM 27648</strain>
    </source>
</reference>
<dbReference type="EMBL" id="CP012333">
    <property type="protein sequence ID" value="AKV04286.1"/>
    <property type="molecule type" value="Genomic_DNA"/>
</dbReference>
<sequence>MMHAPSLFRTHRAVAGALVLAFAGILASASCANPVDEHVVLGTPDDGAFEAGVQEAPSFTNVDSGTDATVDAEVSAPPKTLACIGTECPWPYATCPSATGSDDYICGIDLRTDPKNCGACGNVCPTSTTFGLLNMTTRCVAGKCQRECNSVTSYYDYRDCNGDVNDGCEADAKNDLDNCGACGIVCPPGTDHCVDGKCGCSPGMIYCGNPLLGAKACKDPTSDNDNCGGCGIKCTTPADAGAPPPNMEYGCVGAQCGQAKCKSGFQDCDGVVDPNGCETNITDVNNCGGCGVKCGPGEQCVVPKSGAPYCGCASGETLCVNSADGAVCTDLSQDTKNCGACGNVCLGSGGGLNHGYPKCRQGFCSYDCEVGWADCDGNTVNGCETNLMVNTGNCGACGHRCDAAKGQPCIDGQCLMVECDGGTDPVTK</sequence>
<dbReference type="Proteomes" id="UP000064967">
    <property type="component" value="Chromosome"/>
</dbReference>
<dbReference type="AlphaFoldDB" id="A0A0K1QEU7"/>